<evidence type="ECO:0000256" key="1">
    <source>
        <dbReference type="ARBA" id="ARBA00011955"/>
    </source>
</evidence>
<organism evidence="12 13">
    <name type="scientific">Glaciimonas immobilis</name>
    <dbReference type="NCBI Taxonomy" id="728004"/>
    <lineage>
        <taxon>Bacteria</taxon>
        <taxon>Pseudomonadati</taxon>
        <taxon>Pseudomonadota</taxon>
        <taxon>Betaproteobacteria</taxon>
        <taxon>Burkholderiales</taxon>
        <taxon>Oxalobacteraceae</taxon>
        <taxon>Glaciimonas</taxon>
    </lineage>
</organism>
<gene>
    <name evidence="12" type="ORF">HNR39_003439</name>
</gene>
<name>A0A840RXJ3_9BURK</name>
<evidence type="ECO:0000256" key="10">
    <source>
        <dbReference type="PIRNR" id="PIRNR006268"/>
    </source>
</evidence>
<evidence type="ECO:0000256" key="9">
    <source>
        <dbReference type="ARBA" id="ARBA00048540"/>
    </source>
</evidence>
<dbReference type="PANTHER" id="PTHR30040:SF2">
    <property type="entry name" value="FAD:PROTEIN FMN TRANSFERASE"/>
    <property type="match status" value="1"/>
</dbReference>
<dbReference type="GO" id="GO:0046872">
    <property type="term" value="F:metal ion binding"/>
    <property type="evidence" value="ECO:0007669"/>
    <property type="project" value="UniProtKB-UniRule"/>
</dbReference>
<dbReference type="InterPro" id="IPR003374">
    <property type="entry name" value="ApbE-like_sf"/>
</dbReference>
<evidence type="ECO:0000256" key="3">
    <source>
        <dbReference type="ARBA" id="ARBA00022630"/>
    </source>
</evidence>
<dbReference type="GO" id="GO:0016740">
    <property type="term" value="F:transferase activity"/>
    <property type="evidence" value="ECO:0007669"/>
    <property type="project" value="UniProtKB-UniRule"/>
</dbReference>
<proteinExistence type="inferred from homology"/>
<evidence type="ECO:0000256" key="2">
    <source>
        <dbReference type="ARBA" id="ARBA00016337"/>
    </source>
</evidence>
<accession>A0A840RXJ3</accession>
<dbReference type="Proteomes" id="UP000571084">
    <property type="component" value="Unassembled WGS sequence"/>
</dbReference>
<evidence type="ECO:0000313" key="13">
    <source>
        <dbReference type="Proteomes" id="UP000571084"/>
    </source>
</evidence>
<dbReference type="RefSeq" id="WP_168054061.1">
    <property type="nucleotide sequence ID" value="NZ_JAAOZT010000003.1"/>
</dbReference>
<sequence>MKRRTFISGSVGSVVAGLAGLASWQFLRPQAVAGVISRSAELPSGLHLFAGADLAFGTTIGIQLLHHDQRQAELAIEDAFHEAKKIDALMSIYSEQSQVFQLNRDGRLSDPDPHLLVVLKEAQRLSVLTEGAFDITVQPLWIKFSQAAKSHTLPPTDEVRHAKSLVNWRNLSVSPAQIAFNKPGMAITLNGMAQGYAVDLALAAMQSRGIRHALLDTGEFISTGNKSAQRRWTVGVQDPRDASAFTAALQMDGRSVATSGDYETTFTPDFVHNHIFDPATGDSPLELASVTVVAPTGLLADGMSTALFVLGSKKAMALAAETANVDVLLVDKQGKTWKTRTLRETLA</sequence>
<dbReference type="Gene3D" id="3.10.520.10">
    <property type="entry name" value="ApbE-like domains"/>
    <property type="match status" value="1"/>
</dbReference>
<feature type="binding site" evidence="11">
    <location>
        <position position="305"/>
    </location>
    <ligand>
        <name>Mg(2+)</name>
        <dbReference type="ChEBI" id="CHEBI:18420"/>
    </ligand>
</feature>
<reference evidence="12 13" key="1">
    <citation type="submission" date="2020-08" db="EMBL/GenBank/DDBJ databases">
        <title>Genomic Encyclopedia of Type Strains, Phase IV (KMG-IV): sequencing the most valuable type-strain genomes for metagenomic binning, comparative biology and taxonomic classification.</title>
        <authorList>
            <person name="Goeker M."/>
        </authorList>
    </citation>
    <scope>NUCLEOTIDE SEQUENCE [LARGE SCALE GENOMIC DNA]</scope>
    <source>
        <strain evidence="12 13">DSM 23240</strain>
    </source>
</reference>
<keyword evidence="12" id="KW-0449">Lipoprotein</keyword>
<evidence type="ECO:0000256" key="6">
    <source>
        <dbReference type="ARBA" id="ARBA00022827"/>
    </source>
</evidence>
<comment type="similarity">
    <text evidence="10">Belongs to the ApbE family.</text>
</comment>
<dbReference type="EC" id="2.7.1.180" evidence="1 10"/>
<keyword evidence="4 10" id="KW-0808">Transferase</keyword>
<dbReference type="InterPro" id="IPR024932">
    <property type="entry name" value="ApbE"/>
</dbReference>
<keyword evidence="7 10" id="KW-0460">Magnesium</keyword>
<dbReference type="Pfam" id="PF02424">
    <property type="entry name" value="ApbE"/>
    <property type="match status" value="1"/>
</dbReference>
<evidence type="ECO:0000256" key="8">
    <source>
        <dbReference type="ARBA" id="ARBA00031306"/>
    </source>
</evidence>
<comment type="caution">
    <text evidence="12">The sequence shown here is derived from an EMBL/GenBank/DDBJ whole genome shotgun (WGS) entry which is preliminary data.</text>
</comment>
<evidence type="ECO:0000313" key="12">
    <source>
        <dbReference type="EMBL" id="MBB5201586.1"/>
    </source>
</evidence>
<keyword evidence="6 10" id="KW-0274">FAD</keyword>
<keyword evidence="5 10" id="KW-0479">Metal-binding</keyword>
<evidence type="ECO:0000256" key="5">
    <source>
        <dbReference type="ARBA" id="ARBA00022723"/>
    </source>
</evidence>
<dbReference type="PANTHER" id="PTHR30040">
    <property type="entry name" value="THIAMINE BIOSYNTHESIS LIPOPROTEIN APBE"/>
    <property type="match status" value="1"/>
</dbReference>
<evidence type="ECO:0000256" key="4">
    <source>
        <dbReference type="ARBA" id="ARBA00022679"/>
    </source>
</evidence>
<comment type="cofactor">
    <cofactor evidence="11">
        <name>Mg(2+)</name>
        <dbReference type="ChEBI" id="CHEBI:18420"/>
    </cofactor>
    <cofactor evidence="11">
        <name>Mn(2+)</name>
        <dbReference type="ChEBI" id="CHEBI:29035"/>
    </cofactor>
    <text evidence="11">Magnesium. Can also use manganese.</text>
</comment>
<dbReference type="SUPFAM" id="SSF143631">
    <property type="entry name" value="ApbE-like"/>
    <property type="match status" value="1"/>
</dbReference>
<evidence type="ECO:0000256" key="11">
    <source>
        <dbReference type="PIRSR" id="PIRSR006268-2"/>
    </source>
</evidence>
<dbReference type="EMBL" id="JACHHQ010000007">
    <property type="protein sequence ID" value="MBB5201586.1"/>
    <property type="molecule type" value="Genomic_DNA"/>
</dbReference>
<keyword evidence="3 10" id="KW-0285">Flavoprotein</keyword>
<comment type="catalytic activity">
    <reaction evidence="9 10">
        <text>L-threonyl-[protein] + FAD = FMN-L-threonyl-[protein] + AMP + H(+)</text>
        <dbReference type="Rhea" id="RHEA:36847"/>
        <dbReference type="Rhea" id="RHEA-COMP:11060"/>
        <dbReference type="Rhea" id="RHEA-COMP:11061"/>
        <dbReference type="ChEBI" id="CHEBI:15378"/>
        <dbReference type="ChEBI" id="CHEBI:30013"/>
        <dbReference type="ChEBI" id="CHEBI:57692"/>
        <dbReference type="ChEBI" id="CHEBI:74257"/>
        <dbReference type="ChEBI" id="CHEBI:456215"/>
        <dbReference type="EC" id="2.7.1.180"/>
    </reaction>
</comment>
<dbReference type="PIRSF" id="PIRSF006268">
    <property type="entry name" value="ApbE"/>
    <property type="match status" value="1"/>
</dbReference>
<dbReference type="AlphaFoldDB" id="A0A840RXJ3"/>
<keyword evidence="13" id="KW-1185">Reference proteome</keyword>
<feature type="binding site" evidence="11">
    <location>
        <position position="301"/>
    </location>
    <ligand>
        <name>Mg(2+)</name>
        <dbReference type="ChEBI" id="CHEBI:18420"/>
    </ligand>
</feature>
<evidence type="ECO:0000256" key="7">
    <source>
        <dbReference type="ARBA" id="ARBA00022842"/>
    </source>
</evidence>
<feature type="binding site" evidence="11">
    <location>
        <position position="191"/>
    </location>
    <ligand>
        <name>Mg(2+)</name>
        <dbReference type="ChEBI" id="CHEBI:18420"/>
    </ligand>
</feature>
<protein>
    <recommendedName>
        <fullName evidence="2 10">FAD:protein FMN transferase</fullName>
        <ecNumber evidence="1 10">2.7.1.180</ecNumber>
    </recommendedName>
    <alternativeName>
        <fullName evidence="8 10">Flavin transferase</fullName>
    </alternativeName>
</protein>